<reference evidence="2" key="1">
    <citation type="journal article" date="2017" name="Nature">
        <title>The genome of Chenopodium quinoa.</title>
        <authorList>
            <person name="Jarvis D.E."/>
            <person name="Ho Y.S."/>
            <person name="Lightfoot D.J."/>
            <person name="Schmoeckel S.M."/>
            <person name="Li B."/>
            <person name="Borm T.J.A."/>
            <person name="Ohyanagi H."/>
            <person name="Mineta K."/>
            <person name="Michell C.T."/>
            <person name="Saber N."/>
            <person name="Kharbatia N.M."/>
            <person name="Rupper R.R."/>
            <person name="Sharp A.R."/>
            <person name="Dally N."/>
            <person name="Boughton B.A."/>
            <person name="Woo Y.H."/>
            <person name="Gao G."/>
            <person name="Schijlen E.G.W.M."/>
            <person name="Guo X."/>
            <person name="Momin A.A."/>
            <person name="Negrao S."/>
            <person name="Al-Babili S."/>
            <person name="Gehring C."/>
            <person name="Roessner U."/>
            <person name="Jung C."/>
            <person name="Murphy K."/>
            <person name="Arold S.T."/>
            <person name="Gojobori T."/>
            <person name="van der Linden C.G."/>
            <person name="van Loo E.N."/>
            <person name="Jellen E.N."/>
            <person name="Maughan P.J."/>
            <person name="Tester M."/>
        </authorList>
    </citation>
    <scope>NUCLEOTIDE SEQUENCE [LARGE SCALE GENOMIC DNA]</scope>
    <source>
        <strain evidence="2">cv. PI 614886</strain>
    </source>
</reference>
<keyword evidence="3" id="KW-1185">Reference proteome</keyword>
<sequence>MTKNGSKKPEIALKSILAPYEKNFAKGKENVNSNVDDQDYVPDEENCDLDEEFEMSREATTSIPKKKARTREQPPRKNKKQPLCPSMAMDDFLVAQNQMDPSKVRQIQQDVQHLVQDQQRSKRPLSTVVPLESQGESVSAQVPKKKGRGPTNLFDVHARKWEDRVAIYCNDKGQAIGTEKARKELIRFLGTIAHDYNWAPLTYTNWKQVPNKEKILEFVNDVKKLIYACQ</sequence>
<feature type="compositionally biased region" description="Acidic residues" evidence="1">
    <location>
        <begin position="36"/>
        <end position="53"/>
    </location>
</feature>
<dbReference type="AlphaFoldDB" id="A0A803LVL4"/>
<proteinExistence type="predicted"/>
<evidence type="ECO:0000313" key="2">
    <source>
        <dbReference type="EnsemblPlants" id="AUR62019515-RA:cds"/>
    </source>
</evidence>
<feature type="region of interest" description="Disordered" evidence="1">
    <location>
        <begin position="116"/>
        <end position="148"/>
    </location>
</feature>
<reference evidence="2" key="2">
    <citation type="submission" date="2021-03" db="UniProtKB">
        <authorList>
            <consortium name="EnsemblPlants"/>
        </authorList>
    </citation>
    <scope>IDENTIFICATION</scope>
</reference>
<name>A0A803LVL4_CHEQI</name>
<accession>A0A803LVL4</accession>
<organism evidence="2 3">
    <name type="scientific">Chenopodium quinoa</name>
    <name type="common">Quinoa</name>
    <dbReference type="NCBI Taxonomy" id="63459"/>
    <lineage>
        <taxon>Eukaryota</taxon>
        <taxon>Viridiplantae</taxon>
        <taxon>Streptophyta</taxon>
        <taxon>Embryophyta</taxon>
        <taxon>Tracheophyta</taxon>
        <taxon>Spermatophyta</taxon>
        <taxon>Magnoliopsida</taxon>
        <taxon>eudicotyledons</taxon>
        <taxon>Gunneridae</taxon>
        <taxon>Pentapetalae</taxon>
        <taxon>Caryophyllales</taxon>
        <taxon>Chenopodiaceae</taxon>
        <taxon>Chenopodioideae</taxon>
        <taxon>Atripliceae</taxon>
        <taxon>Chenopodium</taxon>
    </lineage>
</organism>
<dbReference type="PANTHER" id="PTHR33144">
    <property type="entry name" value="OS10G0409366 PROTEIN-RELATED"/>
    <property type="match status" value="1"/>
</dbReference>
<protein>
    <submittedName>
        <fullName evidence="2">Uncharacterized protein</fullName>
    </submittedName>
</protein>
<evidence type="ECO:0000313" key="3">
    <source>
        <dbReference type="Proteomes" id="UP000596660"/>
    </source>
</evidence>
<evidence type="ECO:0000256" key="1">
    <source>
        <dbReference type="SAM" id="MobiDB-lite"/>
    </source>
</evidence>
<dbReference type="Proteomes" id="UP000596660">
    <property type="component" value="Unplaced"/>
</dbReference>
<dbReference type="Gramene" id="AUR62019515-RA">
    <property type="protein sequence ID" value="AUR62019515-RA:cds"/>
    <property type="gene ID" value="AUR62019515"/>
</dbReference>
<dbReference type="PANTHER" id="PTHR33144:SF16">
    <property type="entry name" value="OS02G0129000 PROTEIN"/>
    <property type="match status" value="1"/>
</dbReference>
<feature type="region of interest" description="Disordered" evidence="1">
    <location>
        <begin position="29"/>
        <end position="84"/>
    </location>
</feature>
<dbReference type="EnsemblPlants" id="AUR62019515-RA">
    <property type="protein sequence ID" value="AUR62019515-RA:cds"/>
    <property type="gene ID" value="AUR62019515"/>
</dbReference>